<dbReference type="Proteomes" id="UP000029577">
    <property type="component" value="Unassembled WGS sequence"/>
</dbReference>
<reference evidence="1" key="1">
    <citation type="submission" date="2014-12" db="EMBL/GenBank/DDBJ databases">
        <title>The draft genome of the Tatumella morbirosei type strain, LMG23360T isolated from pineapple rot.</title>
        <authorList>
            <person name="Smits T.H."/>
            <person name="Palmer M."/>
            <person name="Venter S.N."/>
            <person name="Duffy B."/>
            <person name="Steenkamp E.T."/>
            <person name="Chan W.Y."/>
            <person name="Coutinho T.A."/>
            <person name="Coetzee M.P."/>
            <person name="De Maayer P."/>
        </authorList>
    </citation>
    <scope>NUCLEOTIDE SEQUENCE [LARGE SCALE GENOMIC DNA]</scope>
    <source>
        <strain evidence="1">LMG 23360</strain>
    </source>
</reference>
<dbReference type="eggNOG" id="ENOG502Z897">
    <property type="taxonomic scope" value="Bacteria"/>
</dbReference>
<dbReference type="Pfam" id="PF06684">
    <property type="entry name" value="AA_synth"/>
    <property type="match status" value="1"/>
</dbReference>
<accession>A0A095UCD9</accession>
<name>A0A095UCD9_9GAMM</name>
<dbReference type="STRING" id="642227.HA49_14920"/>
<gene>
    <name evidence="1" type="ORF">HA49_14920</name>
</gene>
<dbReference type="EMBL" id="JPKR02000003">
    <property type="protein sequence ID" value="KGD72073.1"/>
    <property type="molecule type" value="Genomic_DNA"/>
</dbReference>
<protein>
    <submittedName>
        <fullName evidence="1">Peptide synthetase</fullName>
    </submittedName>
</protein>
<sequence length="200" mass="21467">MHPDIRKTFVTTETIYSDGGKAATTPLVMIAAAAVVKNPWAGEGFVEDLAPKIREMAPVLGELLTSLIVKEAGGGDKVVAYGKSALVGLNGELEHASALIHTLHFGNHYRTAVKGKTYLAFNNTRGPANSPILVPMMGTDDEGTREHYLTMQFNINDAPFSDEIVIALGAALGGRPHHRIGNRYLDLKELGHDQKNPAAV</sequence>
<keyword evidence="2" id="KW-1185">Reference proteome</keyword>
<dbReference type="Gene3D" id="3.30.1330.110">
    <property type="entry name" value="BB2672"/>
    <property type="match status" value="1"/>
</dbReference>
<evidence type="ECO:0000313" key="1">
    <source>
        <dbReference type="EMBL" id="KGD72073.1"/>
    </source>
</evidence>
<organism evidence="1 2">
    <name type="scientific">Tatumella morbirosei</name>
    <dbReference type="NCBI Taxonomy" id="642227"/>
    <lineage>
        <taxon>Bacteria</taxon>
        <taxon>Pseudomonadati</taxon>
        <taxon>Pseudomonadota</taxon>
        <taxon>Gammaproteobacteria</taxon>
        <taxon>Enterobacterales</taxon>
        <taxon>Erwiniaceae</taxon>
        <taxon>Tatumella</taxon>
    </lineage>
</organism>
<dbReference type="SUPFAM" id="SSF160519">
    <property type="entry name" value="BB2672-like"/>
    <property type="match status" value="1"/>
</dbReference>
<dbReference type="OrthoDB" id="9803312at2"/>
<dbReference type="AlphaFoldDB" id="A0A095UCD9"/>
<dbReference type="InterPro" id="IPR009569">
    <property type="entry name" value="AA_synth_put"/>
</dbReference>
<dbReference type="InterPro" id="IPR035936">
    <property type="entry name" value="BB2672"/>
</dbReference>
<evidence type="ECO:0000313" key="2">
    <source>
        <dbReference type="Proteomes" id="UP000029577"/>
    </source>
</evidence>
<proteinExistence type="predicted"/>
<comment type="caution">
    <text evidence="1">The sequence shown here is derived from an EMBL/GenBank/DDBJ whole genome shotgun (WGS) entry which is preliminary data.</text>
</comment>
<dbReference type="RefSeq" id="WP_038021305.1">
    <property type="nucleotide sequence ID" value="NZ_JPKR02000003.1"/>
</dbReference>